<accession>A0A4R8W1T2</accession>
<reference evidence="5 6" key="1">
    <citation type="submission" date="2019-03" db="EMBL/GenBank/DDBJ databases">
        <title>Genomics of glacier-inhabiting Cryobacterium strains.</title>
        <authorList>
            <person name="Liu Q."/>
            <person name="Xin Y.-H."/>
        </authorList>
    </citation>
    <scope>NUCLEOTIDE SEQUENCE [LARGE SCALE GENOMIC DNA]</scope>
    <source>
        <strain evidence="5 6">RHLS22-1</strain>
    </source>
</reference>
<dbReference type="InterPro" id="IPR011711">
    <property type="entry name" value="GntR_C"/>
</dbReference>
<dbReference type="CDD" id="cd07377">
    <property type="entry name" value="WHTH_GntR"/>
    <property type="match status" value="1"/>
</dbReference>
<evidence type="ECO:0000256" key="1">
    <source>
        <dbReference type="ARBA" id="ARBA00023015"/>
    </source>
</evidence>
<dbReference type="OrthoDB" id="4164516at2"/>
<dbReference type="SMART" id="SM00895">
    <property type="entry name" value="FCD"/>
    <property type="match status" value="1"/>
</dbReference>
<keyword evidence="1" id="KW-0805">Transcription regulation</keyword>
<dbReference type="GO" id="GO:0003677">
    <property type="term" value="F:DNA binding"/>
    <property type="evidence" value="ECO:0007669"/>
    <property type="project" value="UniProtKB-KW"/>
</dbReference>
<evidence type="ECO:0000313" key="6">
    <source>
        <dbReference type="Proteomes" id="UP000297907"/>
    </source>
</evidence>
<dbReference type="InterPro" id="IPR036390">
    <property type="entry name" value="WH_DNA-bd_sf"/>
</dbReference>
<dbReference type="SUPFAM" id="SSF48008">
    <property type="entry name" value="GntR ligand-binding domain-like"/>
    <property type="match status" value="1"/>
</dbReference>
<evidence type="ECO:0000256" key="2">
    <source>
        <dbReference type="ARBA" id="ARBA00023125"/>
    </source>
</evidence>
<proteinExistence type="predicted"/>
<dbReference type="Gene3D" id="1.20.120.530">
    <property type="entry name" value="GntR ligand-binding domain-like"/>
    <property type="match status" value="1"/>
</dbReference>
<name>A0A4R8W1T2_9MICO</name>
<dbReference type="InterPro" id="IPR000524">
    <property type="entry name" value="Tscrpt_reg_HTH_GntR"/>
</dbReference>
<protein>
    <submittedName>
        <fullName evidence="5">FadR family transcriptional regulator</fullName>
    </submittedName>
</protein>
<dbReference type="Pfam" id="PF07729">
    <property type="entry name" value="FCD"/>
    <property type="match status" value="1"/>
</dbReference>
<dbReference type="AlphaFoldDB" id="A0A4R8W1T2"/>
<dbReference type="SMART" id="SM00345">
    <property type="entry name" value="HTH_GNTR"/>
    <property type="match status" value="1"/>
</dbReference>
<keyword evidence="2" id="KW-0238">DNA-binding</keyword>
<dbReference type="PANTHER" id="PTHR43537:SF44">
    <property type="entry name" value="GNTR FAMILY REGULATORY PROTEIN"/>
    <property type="match status" value="1"/>
</dbReference>
<gene>
    <name evidence="5" type="ORF">E3O42_14535</name>
</gene>
<keyword evidence="6" id="KW-1185">Reference proteome</keyword>
<evidence type="ECO:0000313" key="5">
    <source>
        <dbReference type="EMBL" id="TFB99019.1"/>
    </source>
</evidence>
<feature type="domain" description="HTH gntR-type" evidence="4">
    <location>
        <begin position="51"/>
        <end position="118"/>
    </location>
</feature>
<dbReference type="InterPro" id="IPR008920">
    <property type="entry name" value="TF_FadR/GntR_C"/>
</dbReference>
<keyword evidence="3" id="KW-0804">Transcription</keyword>
<dbReference type="InterPro" id="IPR036388">
    <property type="entry name" value="WH-like_DNA-bd_sf"/>
</dbReference>
<dbReference type="SUPFAM" id="SSF46785">
    <property type="entry name" value="Winged helix' DNA-binding domain"/>
    <property type="match status" value="1"/>
</dbReference>
<comment type="caution">
    <text evidence="5">The sequence shown here is derived from an EMBL/GenBank/DDBJ whole genome shotgun (WGS) entry which is preliminary data.</text>
</comment>
<dbReference type="GO" id="GO:0003700">
    <property type="term" value="F:DNA-binding transcription factor activity"/>
    <property type="evidence" value="ECO:0007669"/>
    <property type="project" value="InterPro"/>
</dbReference>
<dbReference type="Pfam" id="PF00392">
    <property type="entry name" value="GntR"/>
    <property type="match status" value="1"/>
</dbReference>
<evidence type="ECO:0000256" key="3">
    <source>
        <dbReference type="ARBA" id="ARBA00023163"/>
    </source>
</evidence>
<dbReference type="Gene3D" id="1.10.10.10">
    <property type="entry name" value="Winged helix-like DNA-binding domain superfamily/Winged helix DNA-binding domain"/>
    <property type="match status" value="1"/>
</dbReference>
<sequence>MKCYTTTAMWSTAPEYRLRSRRLGRIGATGSHRESEGVTVTEVGDETWRDRGLHARVVNALGQEIVDGTYAPGDILNLDRLSERFTVSRSVLREALRVLQSLGMVEPRQRVGTQVLPRQLWDLFSPQIIQWRGQGDYFAQMREILELRLGIEPVAARLSARLMTTEEREAVARAAAVMIQADQARDGRRYLEADVDFHTLILQGSGNAVMGHFASTVAALLRTREQEKRFTITEYTPPSAHRHNDLAAAIVAGDEDAAYSCAYATLEATLNEFVQESAGSHTTAG</sequence>
<dbReference type="Proteomes" id="UP000297907">
    <property type="component" value="Unassembled WGS sequence"/>
</dbReference>
<dbReference type="PROSITE" id="PS50949">
    <property type="entry name" value="HTH_GNTR"/>
    <property type="match status" value="1"/>
</dbReference>
<organism evidence="5 6">
    <name type="scientific">Cryobacterium adonitolivorans</name>
    <dbReference type="NCBI Taxonomy" id="1259189"/>
    <lineage>
        <taxon>Bacteria</taxon>
        <taxon>Bacillati</taxon>
        <taxon>Actinomycetota</taxon>
        <taxon>Actinomycetes</taxon>
        <taxon>Micrococcales</taxon>
        <taxon>Microbacteriaceae</taxon>
        <taxon>Cryobacterium</taxon>
    </lineage>
</organism>
<dbReference type="PANTHER" id="PTHR43537">
    <property type="entry name" value="TRANSCRIPTIONAL REGULATOR, GNTR FAMILY"/>
    <property type="match status" value="1"/>
</dbReference>
<evidence type="ECO:0000259" key="4">
    <source>
        <dbReference type="PROSITE" id="PS50949"/>
    </source>
</evidence>
<dbReference type="EMBL" id="SOFL01000047">
    <property type="protein sequence ID" value="TFB99019.1"/>
    <property type="molecule type" value="Genomic_DNA"/>
</dbReference>